<keyword evidence="2" id="KW-1185">Reference proteome</keyword>
<name>A0ABR2YXY8_9CHLO</name>
<sequence length="154" mass="16780">MLRRIRGGIPAFGQKPRPTAEKLTEAARCAGDSCTMGEIVKAEDSGFQWRSAFLSPESLLSAASKDVLSLPSDVVPSWNSNGTQSFEVVTALLHENQTEVMSRLALWLCPTLTDTSFTHLLMGPRGAADLEQQYTAQSLPVDTMIDYFLGSKGR</sequence>
<dbReference type="Proteomes" id="UP001491310">
    <property type="component" value="Unassembled WGS sequence"/>
</dbReference>
<accession>A0ABR2YXY8</accession>
<reference evidence="1 2" key="1">
    <citation type="journal article" date="2024" name="Nat. Commun.">
        <title>Phylogenomics reveals the evolutionary origins of lichenization in chlorophyte algae.</title>
        <authorList>
            <person name="Puginier C."/>
            <person name="Libourel C."/>
            <person name="Otte J."/>
            <person name="Skaloud P."/>
            <person name="Haon M."/>
            <person name="Grisel S."/>
            <person name="Petersen M."/>
            <person name="Berrin J.G."/>
            <person name="Delaux P.M."/>
            <person name="Dal Grande F."/>
            <person name="Keller J."/>
        </authorList>
    </citation>
    <scope>NUCLEOTIDE SEQUENCE [LARGE SCALE GENOMIC DNA]</scope>
    <source>
        <strain evidence="1 2">SAG 216-7</strain>
    </source>
</reference>
<evidence type="ECO:0000313" key="2">
    <source>
        <dbReference type="Proteomes" id="UP001491310"/>
    </source>
</evidence>
<comment type="caution">
    <text evidence="1">The sequence shown here is derived from an EMBL/GenBank/DDBJ whole genome shotgun (WGS) entry which is preliminary data.</text>
</comment>
<protein>
    <submittedName>
        <fullName evidence="1">Uncharacterized protein</fullName>
    </submittedName>
</protein>
<proteinExistence type="predicted"/>
<evidence type="ECO:0000313" key="1">
    <source>
        <dbReference type="EMBL" id="KAK9916541.1"/>
    </source>
</evidence>
<dbReference type="EMBL" id="JALJOT010000003">
    <property type="protein sequence ID" value="KAK9916541.1"/>
    <property type="molecule type" value="Genomic_DNA"/>
</dbReference>
<gene>
    <name evidence="1" type="ORF">WJX75_003873</name>
</gene>
<organism evidence="1 2">
    <name type="scientific">Coccomyxa subellipsoidea</name>
    <dbReference type="NCBI Taxonomy" id="248742"/>
    <lineage>
        <taxon>Eukaryota</taxon>
        <taxon>Viridiplantae</taxon>
        <taxon>Chlorophyta</taxon>
        <taxon>core chlorophytes</taxon>
        <taxon>Trebouxiophyceae</taxon>
        <taxon>Trebouxiophyceae incertae sedis</taxon>
        <taxon>Coccomyxaceae</taxon>
        <taxon>Coccomyxa</taxon>
    </lineage>
</organism>